<dbReference type="RefSeq" id="WP_203806243.1">
    <property type="nucleotide sequence ID" value="NZ_BAAAQE010000005.1"/>
</dbReference>
<dbReference type="EMBL" id="BOMG01000102">
    <property type="protein sequence ID" value="GID59809.1"/>
    <property type="molecule type" value="Genomic_DNA"/>
</dbReference>
<dbReference type="Proteomes" id="UP000612282">
    <property type="component" value="Unassembled WGS sequence"/>
</dbReference>
<feature type="transmembrane region" description="Helical" evidence="2">
    <location>
        <begin position="44"/>
        <end position="67"/>
    </location>
</feature>
<keyword evidence="4" id="KW-1185">Reference proteome</keyword>
<feature type="transmembrane region" description="Helical" evidence="2">
    <location>
        <begin position="74"/>
        <end position="94"/>
    </location>
</feature>
<dbReference type="InterPro" id="IPR045713">
    <property type="entry name" value="DUF6069"/>
</dbReference>
<keyword evidence="2" id="KW-0812">Transmembrane</keyword>
<keyword evidence="2" id="KW-0472">Membrane</keyword>
<sequence length="147" mass="15230">MQAGKRAIVVVGAVLATVLVWVIGEPVLGHDLVVVSPGQPAMDLGLSQIAFVAAAASLLGWATLAVLERFTRHALTIWTVAAALITAVSFLPFAGVEATTGSKVVLALTHVAVAAVLIPGFRSTATKPETEKTQPEPQTTPTQNTVR</sequence>
<feature type="transmembrane region" description="Helical" evidence="2">
    <location>
        <begin position="100"/>
        <end position="118"/>
    </location>
</feature>
<keyword evidence="2" id="KW-1133">Transmembrane helix</keyword>
<reference evidence="3 4" key="1">
    <citation type="submission" date="2021-01" db="EMBL/GenBank/DDBJ databases">
        <title>Whole genome shotgun sequence of Actinoplanes couchii NBRC 106145.</title>
        <authorList>
            <person name="Komaki H."/>
            <person name="Tamura T."/>
        </authorList>
    </citation>
    <scope>NUCLEOTIDE SEQUENCE [LARGE SCALE GENOMIC DNA]</scope>
    <source>
        <strain evidence="3 4">NBRC 106145</strain>
    </source>
</reference>
<feature type="compositionally biased region" description="Low complexity" evidence="1">
    <location>
        <begin position="135"/>
        <end position="147"/>
    </location>
</feature>
<dbReference type="Pfam" id="PF19545">
    <property type="entry name" value="DUF6069"/>
    <property type="match status" value="1"/>
</dbReference>
<evidence type="ECO:0000313" key="4">
    <source>
        <dbReference type="Proteomes" id="UP000612282"/>
    </source>
</evidence>
<organism evidence="3 4">
    <name type="scientific">Actinoplanes couchii</name>
    <dbReference type="NCBI Taxonomy" id="403638"/>
    <lineage>
        <taxon>Bacteria</taxon>
        <taxon>Bacillati</taxon>
        <taxon>Actinomycetota</taxon>
        <taxon>Actinomycetes</taxon>
        <taxon>Micromonosporales</taxon>
        <taxon>Micromonosporaceae</taxon>
        <taxon>Actinoplanes</taxon>
    </lineage>
</organism>
<gene>
    <name evidence="3" type="ORF">Aco03nite_082130</name>
</gene>
<evidence type="ECO:0000313" key="3">
    <source>
        <dbReference type="EMBL" id="GID59809.1"/>
    </source>
</evidence>
<evidence type="ECO:0000256" key="1">
    <source>
        <dbReference type="SAM" id="MobiDB-lite"/>
    </source>
</evidence>
<proteinExistence type="predicted"/>
<feature type="transmembrane region" description="Helical" evidence="2">
    <location>
        <begin position="7"/>
        <end position="24"/>
    </location>
</feature>
<comment type="caution">
    <text evidence="3">The sequence shown here is derived from an EMBL/GenBank/DDBJ whole genome shotgun (WGS) entry which is preliminary data.</text>
</comment>
<name>A0ABQ3XMT1_9ACTN</name>
<protein>
    <submittedName>
        <fullName evidence="3">Uncharacterized protein</fullName>
    </submittedName>
</protein>
<accession>A0ABQ3XMT1</accession>
<evidence type="ECO:0000256" key="2">
    <source>
        <dbReference type="SAM" id="Phobius"/>
    </source>
</evidence>
<feature type="region of interest" description="Disordered" evidence="1">
    <location>
        <begin position="125"/>
        <end position="147"/>
    </location>
</feature>